<evidence type="ECO:0000256" key="2">
    <source>
        <dbReference type="ARBA" id="ARBA00022679"/>
    </source>
</evidence>
<dbReference type="RefSeq" id="WP_196396790.1">
    <property type="nucleotide sequence ID" value="NZ_JADNYM010000012.1"/>
</dbReference>
<evidence type="ECO:0000313" key="9">
    <source>
        <dbReference type="Proteomes" id="UP000655366"/>
    </source>
</evidence>
<keyword evidence="2" id="KW-0808">Transferase</keyword>
<dbReference type="InterPro" id="IPR050306">
    <property type="entry name" value="PfkB_Carbo_kinase"/>
</dbReference>
<dbReference type="PANTHER" id="PTHR43085:SF1">
    <property type="entry name" value="PSEUDOURIDINE KINASE-RELATED"/>
    <property type="match status" value="1"/>
</dbReference>
<dbReference type="PROSITE" id="PS00583">
    <property type="entry name" value="PFKB_KINASES_1"/>
    <property type="match status" value="1"/>
</dbReference>
<dbReference type="PANTHER" id="PTHR43085">
    <property type="entry name" value="HEXOKINASE FAMILY MEMBER"/>
    <property type="match status" value="1"/>
</dbReference>
<gene>
    <name evidence="8" type="ORF">IV500_10655</name>
</gene>
<feature type="domain" description="Carbohydrate kinase PfkB" evidence="7">
    <location>
        <begin position="21"/>
        <end position="316"/>
    </location>
</feature>
<proteinExistence type="inferred from homology"/>
<keyword evidence="4 8" id="KW-0418">Kinase</keyword>
<dbReference type="Gene3D" id="3.40.1190.20">
    <property type="match status" value="1"/>
</dbReference>
<dbReference type="GO" id="GO:0016301">
    <property type="term" value="F:kinase activity"/>
    <property type="evidence" value="ECO:0007669"/>
    <property type="project" value="UniProtKB-KW"/>
</dbReference>
<evidence type="ECO:0000256" key="1">
    <source>
        <dbReference type="ARBA" id="ARBA00010688"/>
    </source>
</evidence>
<name>A0A931CNP3_9MICC</name>
<dbReference type="CDD" id="cd01167">
    <property type="entry name" value="bac_FRK"/>
    <property type="match status" value="1"/>
</dbReference>
<organism evidence="8 9">
    <name type="scientific">Arthrobacter terrae</name>
    <dbReference type="NCBI Taxonomy" id="2935737"/>
    <lineage>
        <taxon>Bacteria</taxon>
        <taxon>Bacillati</taxon>
        <taxon>Actinomycetota</taxon>
        <taxon>Actinomycetes</taxon>
        <taxon>Micrococcales</taxon>
        <taxon>Micrococcaceae</taxon>
        <taxon>Arthrobacter</taxon>
    </lineage>
</organism>
<dbReference type="EMBL" id="JADNYM010000012">
    <property type="protein sequence ID" value="MBG0739845.1"/>
    <property type="molecule type" value="Genomic_DNA"/>
</dbReference>
<dbReference type="PROSITE" id="PS00584">
    <property type="entry name" value="PFKB_KINASES_2"/>
    <property type="match status" value="1"/>
</dbReference>
<evidence type="ECO:0000256" key="3">
    <source>
        <dbReference type="ARBA" id="ARBA00022741"/>
    </source>
</evidence>
<evidence type="ECO:0000256" key="6">
    <source>
        <dbReference type="SAM" id="MobiDB-lite"/>
    </source>
</evidence>
<dbReference type="AlphaFoldDB" id="A0A931CNP3"/>
<feature type="region of interest" description="Disordered" evidence="6">
    <location>
        <begin position="309"/>
        <end position="338"/>
    </location>
</feature>
<accession>A0A931CNP3</accession>
<dbReference type="InterPro" id="IPR011611">
    <property type="entry name" value="PfkB_dom"/>
</dbReference>
<evidence type="ECO:0000259" key="7">
    <source>
        <dbReference type="Pfam" id="PF00294"/>
    </source>
</evidence>
<comment type="caution">
    <text evidence="8">The sequence shown here is derived from an EMBL/GenBank/DDBJ whole genome shotgun (WGS) entry which is preliminary data.</text>
</comment>
<dbReference type="InterPro" id="IPR029056">
    <property type="entry name" value="Ribokinase-like"/>
</dbReference>
<dbReference type="Proteomes" id="UP000655366">
    <property type="component" value="Unassembled WGS sequence"/>
</dbReference>
<evidence type="ECO:0000256" key="5">
    <source>
        <dbReference type="ARBA" id="ARBA00022840"/>
    </source>
</evidence>
<reference evidence="8 9" key="1">
    <citation type="submission" date="2020-11" db="EMBL/GenBank/DDBJ databases">
        <title>Arthrobacter antarcticus sp. nov., isolated from Antarctic Soil.</title>
        <authorList>
            <person name="Li J."/>
        </authorList>
    </citation>
    <scope>NUCLEOTIDE SEQUENCE [LARGE SCALE GENOMIC DNA]</scope>
    <source>
        <strain evidence="8 9">Z1-20</strain>
    </source>
</reference>
<evidence type="ECO:0000256" key="4">
    <source>
        <dbReference type="ARBA" id="ARBA00022777"/>
    </source>
</evidence>
<dbReference type="SUPFAM" id="SSF53613">
    <property type="entry name" value="Ribokinase-like"/>
    <property type="match status" value="1"/>
</dbReference>
<sequence>MLTVIGEALIDEVVHGTQPPVPHVGGSPMNVAVGLARLGHPVQFLGRFGQDSYGTLISAHLHENSVLVPLPPDHEATSIARCTVDDDGAASYAFELAWDLPGLAGKLDFLFEATTLLHAGSIATMLQPGSAQVLRTVLQARPRATISYDPNCRPSIIADAAYARAQAEDFVRLADVVKASDEDLAWLYPDLDPLTAARNWLSIGQGVVPDHGAAADGGGRGPAVVVVTRGAQGPWAVCAAGEAQVAVPMTAVVDTVGAGDSFMAALLSALVDRELDGAQRRDSLHSLSAEDLRQLLRYAAAAAAITVSRAGANPPSREELHTRIAAGNEKTGNEKRKP</sequence>
<keyword evidence="9" id="KW-1185">Reference proteome</keyword>
<keyword evidence="3" id="KW-0547">Nucleotide-binding</keyword>
<protein>
    <submittedName>
        <fullName evidence="8">Carbohydrate kinase</fullName>
    </submittedName>
</protein>
<dbReference type="Pfam" id="PF00294">
    <property type="entry name" value="PfkB"/>
    <property type="match status" value="1"/>
</dbReference>
<comment type="similarity">
    <text evidence="1">Belongs to the carbohydrate kinase PfkB family.</text>
</comment>
<evidence type="ECO:0000313" key="8">
    <source>
        <dbReference type="EMBL" id="MBG0739845.1"/>
    </source>
</evidence>
<keyword evidence="5" id="KW-0067">ATP-binding</keyword>
<dbReference type="GO" id="GO:0005524">
    <property type="term" value="F:ATP binding"/>
    <property type="evidence" value="ECO:0007669"/>
    <property type="project" value="UniProtKB-KW"/>
</dbReference>
<dbReference type="InterPro" id="IPR002173">
    <property type="entry name" value="Carboh/pur_kinase_PfkB_CS"/>
</dbReference>